<sequence>METIQAYVLTKTITNAGPSKNSHLDYLSRDTSLDFLLLMAWIGIWLIVLSVLLT</sequence>
<dbReference type="STRING" id="857293.CAAU_1903"/>
<evidence type="ECO:0000313" key="2">
    <source>
        <dbReference type="EMBL" id="CCJ33987.1"/>
    </source>
</evidence>
<comment type="caution">
    <text evidence="2">The sequence shown here is derived from an EMBL/GenBank/DDBJ whole genome shotgun (WGS) entry which is preliminary data.</text>
</comment>
<accession>I7J5S8</accession>
<organism evidence="2 3">
    <name type="scientific">Caloramator australicus RC3</name>
    <dbReference type="NCBI Taxonomy" id="857293"/>
    <lineage>
        <taxon>Bacteria</taxon>
        <taxon>Bacillati</taxon>
        <taxon>Bacillota</taxon>
        <taxon>Clostridia</taxon>
        <taxon>Eubacteriales</taxon>
        <taxon>Clostridiaceae</taxon>
        <taxon>Caloramator</taxon>
    </lineage>
</organism>
<keyword evidence="1" id="KW-0812">Transmembrane</keyword>
<evidence type="ECO:0000256" key="1">
    <source>
        <dbReference type="SAM" id="Phobius"/>
    </source>
</evidence>
<dbReference type="Proteomes" id="UP000007652">
    <property type="component" value="Unassembled WGS sequence"/>
</dbReference>
<gene>
    <name evidence="2" type="ORF">CAAU_1903</name>
</gene>
<proteinExistence type="predicted"/>
<evidence type="ECO:0000313" key="3">
    <source>
        <dbReference type="Proteomes" id="UP000007652"/>
    </source>
</evidence>
<dbReference type="AlphaFoldDB" id="I7J5S8"/>
<dbReference type="EMBL" id="CAKP01000097">
    <property type="protein sequence ID" value="CCJ33987.1"/>
    <property type="molecule type" value="Genomic_DNA"/>
</dbReference>
<name>I7J5S8_9CLOT</name>
<reference evidence="2 3" key="1">
    <citation type="journal article" date="2011" name="J. Bacteriol.">
        <title>Draft genome sequence of Caloramator australicus strain RC3T, a thermoanaerobe from the Great Artesian Basin of Australia.</title>
        <authorList>
            <person name="Ogg C.D."/>
            <person name="Patel B.K.C."/>
        </authorList>
    </citation>
    <scope>NUCLEOTIDE SEQUENCE [LARGE SCALE GENOMIC DNA]</scope>
    <source>
        <strain evidence="2 3">RC3</strain>
    </source>
</reference>
<keyword evidence="1" id="KW-0472">Membrane</keyword>
<dbReference type="RefSeq" id="WP_008909244.1">
    <property type="nucleotide sequence ID" value="NZ_CAKP01000097.1"/>
</dbReference>
<keyword evidence="3" id="KW-1185">Reference proteome</keyword>
<protein>
    <submittedName>
        <fullName evidence="2">Uncharacterized protein</fullName>
    </submittedName>
</protein>
<feature type="transmembrane region" description="Helical" evidence="1">
    <location>
        <begin position="35"/>
        <end position="53"/>
    </location>
</feature>
<keyword evidence="1" id="KW-1133">Transmembrane helix</keyword>